<dbReference type="EMBL" id="AZEX01000002">
    <property type="protein sequence ID" value="KRL61981.1"/>
    <property type="molecule type" value="Genomic_DNA"/>
</dbReference>
<dbReference type="STRING" id="1423747.FC69_GL001191"/>
<keyword evidence="1" id="KW-1133">Transmembrane helix</keyword>
<dbReference type="Proteomes" id="UP000051264">
    <property type="component" value="Unassembled WGS sequence"/>
</dbReference>
<dbReference type="AlphaFoldDB" id="A0A0R1RYC7"/>
<accession>A0A0R1RYC7</accession>
<evidence type="ECO:0000256" key="1">
    <source>
        <dbReference type="SAM" id="Phobius"/>
    </source>
</evidence>
<comment type="caution">
    <text evidence="2">The sequence shown here is derived from an EMBL/GenBank/DDBJ whole genome shotgun (WGS) entry which is preliminary data.</text>
</comment>
<keyword evidence="1" id="KW-0472">Membrane</keyword>
<feature type="transmembrane region" description="Helical" evidence="1">
    <location>
        <begin position="97"/>
        <end position="114"/>
    </location>
</feature>
<gene>
    <name evidence="2" type="ORF">FC69_GL001191</name>
</gene>
<name>A0A0R1RYC7_9LACO</name>
<sequence length="122" mass="14387">MTHLKYALINNVNYCLLLLLIAFGRQSSSLSNQFYWFEAGTLIALMIGYLWLLSKVIYRKYPIYNPRNWQRSKISWGVIIIGTLVVIRLLFDFERYFVLICGTAFIIGLLRDYFSVQKMVED</sequence>
<reference evidence="2 3" key="1">
    <citation type="journal article" date="2015" name="Genome Announc.">
        <title>Expanding the biotechnology potential of lactobacilli through comparative genomics of 213 strains and associated genera.</title>
        <authorList>
            <person name="Sun Z."/>
            <person name="Harris H.M."/>
            <person name="McCann A."/>
            <person name="Guo C."/>
            <person name="Argimon S."/>
            <person name="Zhang W."/>
            <person name="Yang X."/>
            <person name="Jeffery I.B."/>
            <person name="Cooney J.C."/>
            <person name="Kagawa T.F."/>
            <person name="Liu W."/>
            <person name="Song Y."/>
            <person name="Salvetti E."/>
            <person name="Wrobel A."/>
            <person name="Rasinkangas P."/>
            <person name="Parkhill J."/>
            <person name="Rea M.C."/>
            <person name="O'Sullivan O."/>
            <person name="Ritari J."/>
            <person name="Douillard F.P."/>
            <person name="Paul Ross R."/>
            <person name="Yang R."/>
            <person name="Briner A.E."/>
            <person name="Felis G.E."/>
            <person name="de Vos W.M."/>
            <person name="Barrangou R."/>
            <person name="Klaenhammer T.R."/>
            <person name="Caufield P.W."/>
            <person name="Cui Y."/>
            <person name="Zhang H."/>
            <person name="O'Toole P.W."/>
        </authorList>
    </citation>
    <scope>NUCLEOTIDE SEQUENCE [LARGE SCALE GENOMIC DNA]</scope>
    <source>
        <strain evidence="2 3">DSM 14340</strain>
    </source>
</reference>
<evidence type="ECO:0000313" key="2">
    <source>
        <dbReference type="EMBL" id="KRL61981.1"/>
    </source>
</evidence>
<feature type="transmembrane region" description="Helical" evidence="1">
    <location>
        <begin position="34"/>
        <end position="53"/>
    </location>
</feature>
<organism evidence="2 3">
    <name type="scientific">Latilactobacillus fuchuensis DSM 14340 = JCM 11249</name>
    <dbReference type="NCBI Taxonomy" id="1423747"/>
    <lineage>
        <taxon>Bacteria</taxon>
        <taxon>Bacillati</taxon>
        <taxon>Bacillota</taxon>
        <taxon>Bacilli</taxon>
        <taxon>Lactobacillales</taxon>
        <taxon>Lactobacillaceae</taxon>
        <taxon>Latilactobacillus</taxon>
    </lineage>
</organism>
<keyword evidence="1" id="KW-0812">Transmembrane</keyword>
<dbReference type="PATRIC" id="fig|1423747.3.peg.1216"/>
<protein>
    <submittedName>
        <fullName evidence="2">Uncharacterized protein</fullName>
    </submittedName>
</protein>
<feature type="transmembrane region" description="Helical" evidence="1">
    <location>
        <begin position="74"/>
        <end position="91"/>
    </location>
</feature>
<proteinExistence type="predicted"/>
<feature type="transmembrane region" description="Helical" evidence="1">
    <location>
        <begin position="12"/>
        <end position="28"/>
    </location>
</feature>
<evidence type="ECO:0000313" key="3">
    <source>
        <dbReference type="Proteomes" id="UP000051264"/>
    </source>
</evidence>
<dbReference type="RefSeq" id="WP_025082766.1">
    <property type="nucleotide sequence ID" value="NZ_AZEX01000002.1"/>
</dbReference>